<keyword evidence="7" id="KW-0032">Aminotransferase</keyword>
<keyword evidence="2" id="KW-0663">Pyridoxal phosphate</keyword>
<dbReference type="InterPro" id="IPR004839">
    <property type="entry name" value="Aminotransferase_I/II_large"/>
</dbReference>
<dbReference type="Gene3D" id="3.40.640.10">
    <property type="entry name" value="Type I PLP-dependent aspartate aminotransferase-like (Major domain)"/>
    <property type="match status" value="1"/>
</dbReference>
<dbReference type="GO" id="GO:0030170">
    <property type="term" value="F:pyridoxal phosphate binding"/>
    <property type="evidence" value="ECO:0007669"/>
    <property type="project" value="InterPro"/>
</dbReference>
<keyword evidence="8" id="KW-1185">Reference proteome</keyword>
<organism evidence="7 8">
    <name type="scientific">Dethiosulfatibacter aminovorans DSM 17477</name>
    <dbReference type="NCBI Taxonomy" id="1121476"/>
    <lineage>
        <taxon>Bacteria</taxon>
        <taxon>Bacillati</taxon>
        <taxon>Bacillota</taxon>
        <taxon>Tissierellia</taxon>
        <taxon>Dethiosulfatibacter</taxon>
    </lineage>
</organism>
<dbReference type="SUPFAM" id="SSF53383">
    <property type="entry name" value="PLP-dependent transferases"/>
    <property type="match status" value="1"/>
</dbReference>
<evidence type="ECO:0000256" key="5">
    <source>
        <dbReference type="ARBA" id="ARBA00023163"/>
    </source>
</evidence>
<dbReference type="PROSITE" id="PS50949">
    <property type="entry name" value="HTH_GNTR"/>
    <property type="match status" value="1"/>
</dbReference>
<accession>A0A1M6C7R3</accession>
<dbReference type="Proteomes" id="UP000184052">
    <property type="component" value="Unassembled WGS sequence"/>
</dbReference>
<keyword evidence="5" id="KW-0804">Transcription</keyword>
<gene>
    <name evidence="7" type="ORF">SAMN02745751_00613</name>
</gene>
<dbReference type="InterPro" id="IPR015424">
    <property type="entry name" value="PyrdxlP-dep_Trfase"/>
</dbReference>
<dbReference type="STRING" id="1121476.SAMN02745751_00613"/>
<protein>
    <submittedName>
        <fullName evidence="7">GntR family transcriptional regulator / MocR family aminotransferase</fullName>
    </submittedName>
</protein>
<dbReference type="SUPFAM" id="SSF46785">
    <property type="entry name" value="Winged helix' DNA-binding domain"/>
    <property type="match status" value="1"/>
</dbReference>
<dbReference type="CDD" id="cd07377">
    <property type="entry name" value="WHTH_GntR"/>
    <property type="match status" value="1"/>
</dbReference>
<dbReference type="AlphaFoldDB" id="A0A1M6C7R3"/>
<dbReference type="PANTHER" id="PTHR46577">
    <property type="entry name" value="HTH-TYPE TRANSCRIPTIONAL REGULATORY PROTEIN GABR"/>
    <property type="match status" value="1"/>
</dbReference>
<evidence type="ECO:0000313" key="8">
    <source>
        <dbReference type="Proteomes" id="UP000184052"/>
    </source>
</evidence>
<dbReference type="Gene3D" id="1.10.10.10">
    <property type="entry name" value="Winged helix-like DNA-binding domain superfamily/Winged helix DNA-binding domain"/>
    <property type="match status" value="1"/>
</dbReference>
<name>A0A1M6C7R3_9FIRM</name>
<dbReference type="Pfam" id="PF00392">
    <property type="entry name" value="GntR"/>
    <property type="match status" value="1"/>
</dbReference>
<dbReference type="SMART" id="SM00345">
    <property type="entry name" value="HTH_GNTR"/>
    <property type="match status" value="1"/>
</dbReference>
<comment type="similarity">
    <text evidence="1">In the C-terminal section; belongs to the class-I pyridoxal-phosphate-dependent aminotransferase family.</text>
</comment>
<evidence type="ECO:0000256" key="3">
    <source>
        <dbReference type="ARBA" id="ARBA00023015"/>
    </source>
</evidence>
<dbReference type="GO" id="GO:0003677">
    <property type="term" value="F:DNA binding"/>
    <property type="evidence" value="ECO:0007669"/>
    <property type="project" value="UniProtKB-KW"/>
</dbReference>
<dbReference type="RefSeq" id="WP_073046927.1">
    <property type="nucleotide sequence ID" value="NZ_FQZL01000005.1"/>
</dbReference>
<evidence type="ECO:0000259" key="6">
    <source>
        <dbReference type="PROSITE" id="PS50949"/>
    </source>
</evidence>
<dbReference type="CDD" id="cd00609">
    <property type="entry name" value="AAT_like"/>
    <property type="match status" value="1"/>
</dbReference>
<dbReference type="GO" id="GO:0003700">
    <property type="term" value="F:DNA-binding transcription factor activity"/>
    <property type="evidence" value="ECO:0007669"/>
    <property type="project" value="InterPro"/>
</dbReference>
<dbReference type="InterPro" id="IPR000524">
    <property type="entry name" value="Tscrpt_reg_HTH_GntR"/>
</dbReference>
<keyword evidence="3" id="KW-0805">Transcription regulation</keyword>
<dbReference type="GO" id="GO:0008483">
    <property type="term" value="F:transaminase activity"/>
    <property type="evidence" value="ECO:0007669"/>
    <property type="project" value="UniProtKB-KW"/>
</dbReference>
<proteinExistence type="inferred from homology"/>
<evidence type="ECO:0000313" key="7">
    <source>
        <dbReference type="EMBL" id="SHI57032.1"/>
    </source>
</evidence>
<dbReference type="InterPro" id="IPR051446">
    <property type="entry name" value="HTH_trans_reg/aminotransferase"/>
</dbReference>
<feature type="domain" description="HTH gntR-type" evidence="6">
    <location>
        <begin position="13"/>
        <end position="81"/>
    </location>
</feature>
<dbReference type="EMBL" id="FQZL01000005">
    <property type="protein sequence ID" value="SHI57032.1"/>
    <property type="molecule type" value="Genomic_DNA"/>
</dbReference>
<dbReference type="PANTHER" id="PTHR46577:SF1">
    <property type="entry name" value="HTH-TYPE TRANSCRIPTIONAL REGULATORY PROTEIN GABR"/>
    <property type="match status" value="1"/>
</dbReference>
<dbReference type="InterPro" id="IPR015421">
    <property type="entry name" value="PyrdxlP-dep_Trfase_major"/>
</dbReference>
<reference evidence="7 8" key="1">
    <citation type="submission" date="2016-11" db="EMBL/GenBank/DDBJ databases">
        <authorList>
            <person name="Jaros S."/>
            <person name="Januszkiewicz K."/>
            <person name="Wedrychowicz H."/>
        </authorList>
    </citation>
    <scope>NUCLEOTIDE SEQUENCE [LARGE SCALE GENOMIC DNA]</scope>
    <source>
        <strain evidence="7 8">DSM 17477</strain>
    </source>
</reference>
<sequence length="454" mass="52358">MIFTFIPDKESKKPVYIQLYEHIRDEIKNQTIKKGEKLPSIRETASTYKISKTTVENSYFQLLTEGYIESLPKKGYFAQDLRDYFSGEGIEPTPMESENTTSYNEAENHDKFKNENVHLGSIDTKIWKKLYNRVLTDFEEEVYSSGSYQGEYKLRYEISNFVNKTRGGKTRPEQIVIGAGIQYLIGILAGMVKNQIKTAAVEYPGYEKAKYIFEDYGFQTVDIPVKEDGLNLQYLEDSQAEIAYVSPSHQFPTGSLMPIGKRLDLLSWAEKNKSFILEDDYDSLIRFESLPVPCLQGLDKDDRVIYLGSFSKILTPAMRMSYMILPERLLESYRIISSKYTQSASKLEQLTLASFIEEGHIYKHLRKIKRIYSRKRNLIKEYLEYLWGYEVTMISADSGLHAVVSLESKKSAEEIIDFFADKGVLVNIIRKKGDVYEISISYSGLSFEELELSL</sequence>
<keyword evidence="7" id="KW-0808">Transferase</keyword>
<evidence type="ECO:0000256" key="4">
    <source>
        <dbReference type="ARBA" id="ARBA00023125"/>
    </source>
</evidence>
<evidence type="ECO:0000256" key="2">
    <source>
        <dbReference type="ARBA" id="ARBA00022898"/>
    </source>
</evidence>
<dbReference type="Pfam" id="PF00155">
    <property type="entry name" value="Aminotran_1_2"/>
    <property type="match status" value="1"/>
</dbReference>
<dbReference type="OrthoDB" id="9808770at2"/>
<keyword evidence="4" id="KW-0238">DNA-binding</keyword>
<dbReference type="InterPro" id="IPR036388">
    <property type="entry name" value="WH-like_DNA-bd_sf"/>
</dbReference>
<dbReference type="InterPro" id="IPR036390">
    <property type="entry name" value="WH_DNA-bd_sf"/>
</dbReference>
<evidence type="ECO:0000256" key="1">
    <source>
        <dbReference type="ARBA" id="ARBA00005384"/>
    </source>
</evidence>